<accession>A0A926NJQ9</accession>
<reference evidence="2" key="1">
    <citation type="submission" date="2020-09" db="EMBL/GenBank/DDBJ databases">
        <title>Novel species of Mucilaginibacter isolated from a glacier on the Tibetan Plateau.</title>
        <authorList>
            <person name="Liu Q."/>
            <person name="Xin Y.-H."/>
        </authorList>
    </citation>
    <scope>NUCLEOTIDE SEQUENCE</scope>
    <source>
        <strain evidence="2">ZB1P21</strain>
    </source>
</reference>
<organism evidence="2 3">
    <name type="scientific">Mucilaginibacter glaciei</name>
    <dbReference type="NCBI Taxonomy" id="2772109"/>
    <lineage>
        <taxon>Bacteria</taxon>
        <taxon>Pseudomonadati</taxon>
        <taxon>Bacteroidota</taxon>
        <taxon>Sphingobacteriia</taxon>
        <taxon>Sphingobacteriales</taxon>
        <taxon>Sphingobacteriaceae</taxon>
        <taxon>Mucilaginibacter</taxon>
    </lineage>
</organism>
<evidence type="ECO:0000313" key="3">
    <source>
        <dbReference type="Proteomes" id="UP000619078"/>
    </source>
</evidence>
<keyword evidence="3" id="KW-1185">Reference proteome</keyword>
<dbReference type="EMBL" id="JACWMX010000003">
    <property type="protein sequence ID" value="MBD1393344.1"/>
    <property type="molecule type" value="Genomic_DNA"/>
</dbReference>
<feature type="domain" description="Sialidase" evidence="1">
    <location>
        <begin position="98"/>
        <end position="385"/>
    </location>
</feature>
<dbReference type="Proteomes" id="UP000619078">
    <property type="component" value="Unassembled WGS sequence"/>
</dbReference>
<proteinExistence type="predicted"/>
<dbReference type="AlphaFoldDB" id="A0A926NJQ9"/>
<dbReference type="Gene3D" id="2.120.10.10">
    <property type="match status" value="1"/>
</dbReference>
<dbReference type="PANTHER" id="PTHR43752">
    <property type="entry name" value="BNR/ASP-BOX REPEAT FAMILY PROTEIN"/>
    <property type="match status" value="1"/>
</dbReference>
<dbReference type="PANTHER" id="PTHR43752:SF2">
    <property type="entry name" value="BNR_ASP-BOX REPEAT FAMILY PROTEIN"/>
    <property type="match status" value="1"/>
</dbReference>
<dbReference type="InterPro" id="IPR036278">
    <property type="entry name" value="Sialidase_sf"/>
</dbReference>
<dbReference type="CDD" id="cd15482">
    <property type="entry name" value="Sialidase_non-viral"/>
    <property type="match status" value="1"/>
</dbReference>
<dbReference type="InterPro" id="IPR011040">
    <property type="entry name" value="Sialidase"/>
</dbReference>
<evidence type="ECO:0000313" key="2">
    <source>
        <dbReference type="EMBL" id="MBD1393344.1"/>
    </source>
</evidence>
<comment type="caution">
    <text evidence="2">The sequence shown here is derived from an EMBL/GenBank/DDBJ whole genome shotgun (WGS) entry which is preliminary data.</text>
</comment>
<sequence>MAKNLLNKVCVFSFSLIILGLTSCLKKDDAIYPKTPTPVKTETTVDDIIKKDTSFNIFQQIGADTASKTKFYYDYDNLNINNIGRGWQGCPSIGIYKGRLYAAFMASGTGETPGGYIMVTTSEDMGETWTEFRMAIAYATPTGRTFDPLFWNDKYGALHLSWTGSEGFWDGSKGGAWSVRIKTVKDKLVITKPEFLFHGVMNTKPIPLEADSSQMLMPVEGWNVTGTTLSGYQVTPTLTDINGILLYKSGYNPATKQMLPPNKFAKVPTNFVRTFDEPSVVSLDANNMVCLSRSEVSGTVISRSTDGGNTWSTQSLFKDVGATAAGRVYFGRLKSGNLLLILNNSTSREKMTAFLSTDQGKTWPYKLLIDARMGSSYPDVIQNSTDDICMVYDWARGAPNGNIIFAKFNEQTLIKGGPISKTIISKLR</sequence>
<dbReference type="SUPFAM" id="SSF50939">
    <property type="entry name" value="Sialidases"/>
    <property type="match status" value="1"/>
</dbReference>
<name>A0A926NJQ9_9SPHI</name>
<dbReference type="RefSeq" id="WP_191163073.1">
    <property type="nucleotide sequence ID" value="NZ_JACWMX010000003.1"/>
</dbReference>
<protein>
    <submittedName>
        <fullName evidence="2">Exo-alpha-sialidase</fullName>
    </submittedName>
</protein>
<dbReference type="PROSITE" id="PS51257">
    <property type="entry name" value="PROKAR_LIPOPROTEIN"/>
    <property type="match status" value="1"/>
</dbReference>
<dbReference type="Pfam" id="PF13088">
    <property type="entry name" value="BNR_2"/>
    <property type="match status" value="1"/>
</dbReference>
<evidence type="ECO:0000259" key="1">
    <source>
        <dbReference type="Pfam" id="PF13088"/>
    </source>
</evidence>
<gene>
    <name evidence="2" type="ORF">IDJ76_09560</name>
</gene>